<dbReference type="NCBIfam" id="TIGR00283">
    <property type="entry name" value="arch_pth2"/>
    <property type="match status" value="1"/>
</dbReference>
<evidence type="ECO:0000313" key="7">
    <source>
        <dbReference type="Proteomes" id="UP001153678"/>
    </source>
</evidence>
<organism evidence="6 7">
    <name type="scientific">Funneliformis geosporum</name>
    <dbReference type="NCBI Taxonomy" id="1117311"/>
    <lineage>
        <taxon>Eukaryota</taxon>
        <taxon>Fungi</taxon>
        <taxon>Fungi incertae sedis</taxon>
        <taxon>Mucoromycota</taxon>
        <taxon>Glomeromycotina</taxon>
        <taxon>Glomeromycetes</taxon>
        <taxon>Glomerales</taxon>
        <taxon>Glomeraceae</taxon>
        <taxon>Funneliformis</taxon>
    </lineage>
</organism>
<sequence>MNNNNTLLIVASVSLLIGFILGKALKKLPKNYDNSSSSINPNDFDEFKLVLLIRNDLGMTKGKVAAQCSHATLACYKSLQKSNPQLLEAWEASGQPKITLKVKDYDEMLSLSNKAKEFGLCAKIIRDAGHTQVVSGSSTVLGIGPGPVELINVITGHLKLY</sequence>
<feature type="chain" id="PRO_5040937722" description="peptidyl-tRNA hydrolase" evidence="5">
    <location>
        <begin position="23"/>
        <end position="161"/>
    </location>
</feature>
<evidence type="ECO:0000256" key="3">
    <source>
        <dbReference type="ARBA" id="ARBA00038050"/>
    </source>
</evidence>
<feature type="signal peptide" evidence="5">
    <location>
        <begin position="1"/>
        <end position="22"/>
    </location>
</feature>
<evidence type="ECO:0000256" key="2">
    <source>
        <dbReference type="ARBA" id="ARBA00022801"/>
    </source>
</evidence>
<evidence type="ECO:0000313" key="6">
    <source>
        <dbReference type="EMBL" id="CAI2177496.1"/>
    </source>
</evidence>
<dbReference type="SUPFAM" id="SSF102462">
    <property type="entry name" value="Peptidyl-tRNA hydrolase II"/>
    <property type="match status" value="1"/>
</dbReference>
<dbReference type="Gene3D" id="3.40.1490.10">
    <property type="entry name" value="Bit1"/>
    <property type="match status" value="1"/>
</dbReference>
<keyword evidence="5" id="KW-0732">Signal</keyword>
<name>A0A9W4SQE7_9GLOM</name>
<accession>A0A9W4SQE7</accession>
<comment type="similarity">
    <text evidence="3">Belongs to the PTH2 family.</text>
</comment>
<gene>
    <name evidence="6" type="ORF">FWILDA_LOCUS8116</name>
</gene>
<dbReference type="GO" id="GO:0005829">
    <property type="term" value="C:cytosol"/>
    <property type="evidence" value="ECO:0007669"/>
    <property type="project" value="TreeGrafter"/>
</dbReference>
<dbReference type="NCBIfam" id="NF003314">
    <property type="entry name" value="PRK04322.1"/>
    <property type="match status" value="1"/>
</dbReference>
<protein>
    <recommendedName>
        <fullName evidence="1">peptidyl-tRNA hydrolase</fullName>
        <ecNumber evidence="1">3.1.1.29</ecNumber>
    </recommendedName>
</protein>
<dbReference type="Pfam" id="PF01981">
    <property type="entry name" value="PTH2"/>
    <property type="match status" value="1"/>
</dbReference>
<dbReference type="AlphaFoldDB" id="A0A9W4SQE7"/>
<dbReference type="PANTHER" id="PTHR12649">
    <property type="entry name" value="PEPTIDYL-TRNA HYDROLASE 2"/>
    <property type="match status" value="1"/>
</dbReference>
<dbReference type="FunFam" id="3.40.1490.10:FF:000001">
    <property type="entry name" value="Peptidyl-tRNA hydrolase 2"/>
    <property type="match status" value="1"/>
</dbReference>
<evidence type="ECO:0000256" key="1">
    <source>
        <dbReference type="ARBA" id="ARBA00013260"/>
    </source>
</evidence>
<comment type="caution">
    <text evidence="6">The sequence shown here is derived from an EMBL/GenBank/DDBJ whole genome shotgun (WGS) entry which is preliminary data.</text>
</comment>
<dbReference type="EC" id="3.1.1.29" evidence="1"/>
<dbReference type="EMBL" id="CAMKVN010001685">
    <property type="protein sequence ID" value="CAI2177496.1"/>
    <property type="molecule type" value="Genomic_DNA"/>
</dbReference>
<dbReference type="OrthoDB" id="1733656at2759"/>
<dbReference type="GO" id="GO:0004045">
    <property type="term" value="F:peptidyl-tRNA hydrolase activity"/>
    <property type="evidence" value="ECO:0007669"/>
    <property type="project" value="UniProtKB-EC"/>
</dbReference>
<proteinExistence type="inferred from homology"/>
<dbReference type="PANTHER" id="PTHR12649:SF11">
    <property type="entry name" value="PEPTIDYL-TRNA HYDROLASE 2, MITOCHONDRIAL"/>
    <property type="match status" value="1"/>
</dbReference>
<evidence type="ECO:0000256" key="5">
    <source>
        <dbReference type="SAM" id="SignalP"/>
    </source>
</evidence>
<keyword evidence="7" id="KW-1185">Reference proteome</keyword>
<dbReference type="InterPro" id="IPR023476">
    <property type="entry name" value="Pep_tRNA_hydro_II_dom_sf"/>
</dbReference>
<dbReference type="CDD" id="cd02430">
    <property type="entry name" value="PTH2"/>
    <property type="match status" value="1"/>
</dbReference>
<reference evidence="6" key="1">
    <citation type="submission" date="2022-08" db="EMBL/GenBank/DDBJ databases">
        <authorList>
            <person name="Kallberg Y."/>
            <person name="Tangrot J."/>
            <person name="Rosling A."/>
        </authorList>
    </citation>
    <scope>NUCLEOTIDE SEQUENCE</scope>
    <source>
        <strain evidence="6">Wild A</strain>
    </source>
</reference>
<dbReference type="Proteomes" id="UP001153678">
    <property type="component" value="Unassembled WGS sequence"/>
</dbReference>
<comment type="catalytic activity">
    <reaction evidence="4">
        <text>an N-acyl-L-alpha-aminoacyl-tRNA + H2O = an N-acyl-L-amino acid + a tRNA + H(+)</text>
        <dbReference type="Rhea" id="RHEA:54448"/>
        <dbReference type="Rhea" id="RHEA-COMP:10123"/>
        <dbReference type="Rhea" id="RHEA-COMP:13883"/>
        <dbReference type="ChEBI" id="CHEBI:15377"/>
        <dbReference type="ChEBI" id="CHEBI:15378"/>
        <dbReference type="ChEBI" id="CHEBI:59874"/>
        <dbReference type="ChEBI" id="CHEBI:78442"/>
        <dbReference type="ChEBI" id="CHEBI:138191"/>
        <dbReference type="EC" id="3.1.1.29"/>
    </reaction>
</comment>
<dbReference type="InterPro" id="IPR002833">
    <property type="entry name" value="PTH2"/>
</dbReference>
<keyword evidence="2" id="KW-0378">Hydrolase</keyword>
<evidence type="ECO:0000256" key="4">
    <source>
        <dbReference type="ARBA" id="ARBA00048707"/>
    </source>
</evidence>